<accession>A0ABW0X397</accession>
<reference evidence="2" key="1">
    <citation type="journal article" date="2019" name="Int. J. Syst. Evol. Microbiol.">
        <title>The Global Catalogue of Microorganisms (GCM) 10K type strain sequencing project: providing services to taxonomists for standard genome sequencing and annotation.</title>
        <authorList>
            <consortium name="The Broad Institute Genomics Platform"/>
            <consortium name="The Broad Institute Genome Sequencing Center for Infectious Disease"/>
            <person name="Wu L."/>
            <person name="Ma J."/>
        </authorList>
    </citation>
    <scope>NUCLEOTIDE SEQUENCE [LARGE SCALE GENOMIC DNA]</scope>
    <source>
        <strain evidence="2">CGMCC 4.1437</strain>
    </source>
</reference>
<evidence type="ECO:0000313" key="2">
    <source>
        <dbReference type="Proteomes" id="UP001595975"/>
    </source>
</evidence>
<evidence type="ECO:0000313" key="1">
    <source>
        <dbReference type="EMBL" id="MFC5665032.1"/>
    </source>
</evidence>
<keyword evidence="2" id="KW-1185">Reference proteome</keyword>
<feature type="non-terminal residue" evidence="1">
    <location>
        <position position="100"/>
    </location>
</feature>
<dbReference type="EMBL" id="JBHSOF010000023">
    <property type="protein sequence ID" value="MFC5665032.1"/>
    <property type="molecule type" value="Genomic_DNA"/>
</dbReference>
<sequence>MLGVVHNVTAATRLLDLLDAFMGDSRIQVVFTCPGSSALDAGTMELLSAKGALWIPWDRAISAEFDLAIATNRGGELHKINAPLIGTPHGAGYNKTLSRE</sequence>
<proteinExistence type="predicted"/>
<name>A0ABW0X397_9ACTN</name>
<dbReference type="Proteomes" id="UP001595975">
    <property type="component" value="Unassembled WGS sequence"/>
</dbReference>
<organism evidence="1 2">
    <name type="scientific">Kitasatospora misakiensis</name>
    <dbReference type="NCBI Taxonomy" id="67330"/>
    <lineage>
        <taxon>Bacteria</taxon>
        <taxon>Bacillati</taxon>
        <taxon>Actinomycetota</taxon>
        <taxon>Actinomycetes</taxon>
        <taxon>Kitasatosporales</taxon>
        <taxon>Streptomycetaceae</taxon>
        <taxon>Kitasatospora</taxon>
    </lineage>
</organism>
<gene>
    <name evidence="1" type="ORF">ACFP3U_18855</name>
</gene>
<comment type="caution">
    <text evidence="1">The sequence shown here is derived from an EMBL/GenBank/DDBJ whole genome shotgun (WGS) entry which is preliminary data.</text>
</comment>
<protein>
    <submittedName>
        <fullName evidence="1">Uncharacterized protein</fullName>
    </submittedName>
</protein>